<accession>K0RHN4</accession>
<dbReference type="Gene3D" id="3.80.10.10">
    <property type="entry name" value="Ribonuclease Inhibitor"/>
    <property type="match status" value="1"/>
</dbReference>
<keyword evidence="1" id="KW-0175">Coiled coil</keyword>
<protein>
    <submittedName>
        <fullName evidence="3">Uncharacterized protein</fullName>
    </submittedName>
</protein>
<dbReference type="Proteomes" id="UP000266841">
    <property type="component" value="Unassembled WGS sequence"/>
</dbReference>
<dbReference type="PANTHER" id="PTHR24114:SF2">
    <property type="entry name" value="F-BOX DOMAIN-CONTAINING PROTEIN-RELATED"/>
    <property type="match status" value="1"/>
</dbReference>
<sequence>MDDDQSDAKRRRVHAPHPRGDVTTRALDDIHSMLEEHARQIEKLVAANEVLEGRNTALEETCKALERKSESLERSCGELEVRCSSLERSLLLLRKDVSWTYSAPDIPRSHWIEQGHDEDYAVHIEECLGRIKSDVGNIRDGDEDYHCDCLNNENQLAILHDDALLPHFKELSDAIQLSDGIRLILIDNIELRPSALRIMFPALEGKVTNISMYRVRFPGPDVVECYEIIAASIRRNHALKELAWIGNRFPSDDQANLLIESIICNHSINTITMNNCFNQSDINGCRALTSLMTCGRQFDWLGFSENGLSGIDDVAAALATNPQLETLCMNKNQLNDIDAELIAQALKQNTDLQELYLYENNITSAGFEKIVEAIYDPSSLNAMVACNHTCLVEYVEENDNCMGGNEEFLTPQQRRRRKLYNLLSARHAEDRNAHHLNAELGEGAFTTKLVPRVLECIGRLSPDGAIESPTPLSLYFELIKSWKMPELYE</sequence>
<organism evidence="3 4">
    <name type="scientific">Thalassiosira oceanica</name>
    <name type="common">Marine diatom</name>
    <dbReference type="NCBI Taxonomy" id="159749"/>
    <lineage>
        <taxon>Eukaryota</taxon>
        <taxon>Sar</taxon>
        <taxon>Stramenopiles</taxon>
        <taxon>Ochrophyta</taxon>
        <taxon>Bacillariophyta</taxon>
        <taxon>Coscinodiscophyceae</taxon>
        <taxon>Thalassiosirophycidae</taxon>
        <taxon>Thalassiosirales</taxon>
        <taxon>Thalassiosiraceae</taxon>
        <taxon>Thalassiosira</taxon>
    </lineage>
</organism>
<evidence type="ECO:0000313" key="4">
    <source>
        <dbReference type="Proteomes" id="UP000266841"/>
    </source>
</evidence>
<dbReference type="OrthoDB" id="120976at2759"/>
<dbReference type="PANTHER" id="PTHR24114">
    <property type="entry name" value="LEUCINE RICH REPEAT FAMILY PROTEIN"/>
    <property type="match status" value="1"/>
</dbReference>
<evidence type="ECO:0000256" key="2">
    <source>
        <dbReference type="SAM" id="MobiDB-lite"/>
    </source>
</evidence>
<evidence type="ECO:0000313" key="3">
    <source>
        <dbReference type="EMBL" id="EJK53188.1"/>
    </source>
</evidence>
<dbReference type="EMBL" id="AGNL01038310">
    <property type="protein sequence ID" value="EJK53188.1"/>
    <property type="molecule type" value="Genomic_DNA"/>
</dbReference>
<feature type="coiled-coil region" evidence="1">
    <location>
        <begin position="34"/>
        <end position="82"/>
    </location>
</feature>
<dbReference type="AlphaFoldDB" id="K0RHN4"/>
<comment type="caution">
    <text evidence="3">The sequence shown here is derived from an EMBL/GenBank/DDBJ whole genome shotgun (WGS) entry which is preliminary data.</text>
</comment>
<gene>
    <name evidence="3" type="ORF">THAOC_27431</name>
</gene>
<proteinExistence type="predicted"/>
<dbReference type="eggNOG" id="ENOG502S6XN">
    <property type="taxonomic scope" value="Eukaryota"/>
</dbReference>
<reference evidence="3 4" key="1">
    <citation type="journal article" date="2012" name="Genome Biol.">
        <title>Genome and low-iron response of an oceanic diatom adapted to chronic iron limitation.</title>
        <authorList>
            <person name="Lommer M."/>
            <person name="Specht M."/>
            <person name="Roy A.S."/>
            <person name="Kraemer L."/>
            <person name="Andreson R."/>
            <person name="Gutowska M.A."/>
            <person name="Wolf J."/>
            <person name="Bergner S.V."/>
            <person name="Schilhabel M.B."/>
            <person name="Klostermeier U.C."/>
            <person name="Beiko R.G."/>
            <person name="Rosenstiel P."/>
            <person name="Hippler M."/>
            <person name="Laroche J."/>
        </authorList>
    </citation>
    <scope>NUCLEOTIDE SEQUENCE [LARGE SCALE GENOMIC DNA]</scope>
    <source>
        <strain evidence="3 4">CCMP1005</strain>
    </source>
</reference>
<keyword evidence="4" id="KW-1185">Reference proteome</keyword>
<name>K0RHN4_THAOC</name>
<dbReference type="InterPro" id="IPR052394">
    <property type="entry name" value="LRR-containing"/>
</dbReference>
<dbReference type="SMART" id="SM00368">
    <property type="entry name" value="LRR_RI"/>
    <property type="match status" value="2"/>
</dbReference>
<feature type="region of interest" description="Disordered" evidence="2">
    <location>
        <begin position="1"/>
        <end position="23"/>
    </location>
</feature>
<evidence type="ECO:0000256" key="1">
    <source>
        <dbReference type="SAM" id="Coils"/>
    </source>
</evidence>
<dbReference type="SUPFAM" id="SSF52047">
    <property type="entry name" value="RNI-like"/>
    <property type="match status" value="1"/>
</dbReference>
<dbReference type="InterPro" id="IPR032675">
    <property type="entry name" value="LRR_dom_sf"/>
</dbReference>